<feature type="compositionally biased region" description="Basic and acidic residues" evidence="1">
    <location>
        <begin position="97"/>
        <end position="113"/>
    </location>
</feature>
<protein>
    <submittedName>
        <fullName evidence="3">Uncharacterized protein</fullName>
    </submittedName>
</protein>
<feature type="transmembrane region" description="Helical" evidence="2">
    <location>
        <begin position="256"/>
        <end position="280"/>
    </location>
</feature>
<reference evidence="3" key="1">
    <citation type="submission" date="2021-02" db="EMBL/GenBank/DDBJ databases">
        <authorList>
            <person name="Dougan E. K."/>
            <person name="Rhodes N."/>
            <person name="Thang M."/>
            <person name="Chan C."/>
        </authorList>
    </citation>
    <scope>NUCLEOTIDE SEQUENCE</scope>
</reference>
<keyword evidence="2" id="KW-0472">Membrane</keyword>
<dbReference type="AlphaFoldDB" id="A0A813GI07"/>
<evidence type="ECO:0000256" key="1">
    <source>
        <dbReference type="SAM" id="MobiDB-lite"/>
    </source>
</evidence>
<organism evidence="3 4">
    <name type="scientific">Polarella glacialis</name>
    <name type="common">Dinoflagellate</name>
    <dbReference type="NCBI Taxonomy" id="89957"/>
    <lineage>
        <taxon>Eukaryota</taxon>
        <taxon>Sar</taxon>
        <taxon>Alveolata</taxon>
        <taxon>Dinophyceae</taxon>
        <taxon>Suessiales</taxon>
        <taxon>Suessiaceae</taxon>
        <taxon>Polarella</taxon>
    </lineage>
</organism>
<dbReference type="Proteomes" id="UP000654075">
    <property type="component" value="Unassembled WGS sequence"/>
</dbReference>
<keyword evidence="2" id="KW-0812">Transmembrane</keyword>
<comment type="caution">
    <text evidence="3">The sequence shown here is derived from an EMBL/GenBank/DDBJ whole genome shotgun (WGS) entry which is preliminary data.</text>
</comment>
<evidence type="ECO:0000256" key="2">
    <source>
        <dbReference type="SAM" id="Phobius"/>
    </source>
</evidence>
<dbReference type="EMBL" id="CAJNNV010028871">
    <property type="protein sequence ID" value="CAE8625991.1"/>
    <property type="molecule type" value="Genomic_DNA"/>
</dbReference>
<proteinExistence type="predicted"/>
<sequence length="286" mass="31543">METTGTTAKPSESMEPQQQHQQQQQHFDEVPHQVALLLEGQACQQNQIDQLLCAQVRQEQQLGLLISMCGESSSKVNRLLQSMQGWQGLCFGDRDENPASSDLRARGEAHDTHTQSPEPTQPAIRAAMPSNTSDNMVAPHQMFGSRLLNVQASDADGQVQSFQVHSATLASSEFFAARAARWEHHQQQQEQQEQQQQQQPVVLQLPALCSLEAAALAFRRLYSALPWPPARWSAECTGDIPMCIGAFVAVSVISDLFAACFVDVVVVGFVVICCCLCCLFQFCSEP</sequence>
<feature type="compositionally biased region" description="Polar residues" evidence="1">
    <location>
        <begin position="1"/>
        <end position="16"/>
    </location>
</feature>
<accession>A0A813GI07</accession>
<gene>
    <name evidence="3" type="ORF">PGLA1383_LOCUS42968</name>
</gene>
<feature type="region of interest" description="Disordered" evidence="1">
    <location>
        <begin position="97"/>
        <end position="127"/>
    </location>
</feature>
<keyword evidence="2" id="KW-1133">Transmembrane helix</keyword>
<keyword evidence="4" id="KW-1185">Reference proteome</keyword>
<name>A0A813GI07_POLGL</name>
<feature type="region of interest" description="Disordered" evidence="1">
    <location>
        <begin position="1"/>
        <end position="28"/>
    </location>
</feature>
<evidence type="ECO:0000313" key="3">
    <source>
        <dbReference type="EMBL" id="CAE8625991.1"/>
    </source>
</evidence>
<evidence type="ECO:0000313" key="4">
    <source>
        <dbReference type="Proteomes" id="UP000654075"/>
    </source>
</evidence>